<name>A0A1W0E7I8_9MICR</name>
<evidence type="ECO:0000256" key="1">
    <source>
        <dbReference type="SAM" id="MobiDB-lite"/>
    </source>
</evidence>
<sequence>MLFLWFFNILCYKMLVTSSQGYNLLTMSSDYIFNIHLLGSDHYVSTKAFTFNLAEIKENLERQQIDHWYMNTGLVQFKIWFNLNQVISISPYFGIEEKGKFEEEMILTGLGITIEKTEKISIKSLRRIVVEEEKPSTSKEIQDEQPSTSKEIQDEQPSTSKEIKDEQPSTSEEMKKRYANDPGQSKKTDESNKTEEDTDD</sequence>
<evidence type="ECO:0000256" key="2">
    <source>
        <dbReference type="SAM" id="SignalP"/>
    </source>
</evidence>
<comment type="caution">
    <text evidence="3">The sequence shown here is derived from an EMBL/GenBank/DDBJ whole genome shotgun (WGS) entry which is preliminary data.</text>
</comment>
<feature type="compositionally biased region" description="Basic and acidic residues" evidence="1">
    <location>
        <begin position="161"/>
        <end position="200"/>
    </location>
</feature>
<dbReference type="AlphaFoldDB" id="A0A1W0E7I8"/>
<accession>A0A1W0E7I8</accession>
<reference evidence="3 4" key="1">
    <citation type="journal article" date="2017" name="Environ. Microbiol.">
        <title>Decay of the glycolytic pathway and adaptation to intranuclear parasitism within Enterocytozoonidae microsporidia.</title>
        <authorList>
            <person name="Wiredu Boakye D."/>
            <person name="Jaroenlak P."/>
            <person name="Prachumwat A."/>
            <person name="Williams T.A."/>
            <person name="Bateman K.S."/>
            <person name="Itsathitphaisarn O."/>
            <person name="Sritunyalucksana K."/>
            <person name="Paszkiewicz K.H."/>
            <person name="Moore K.A."/>
            <person name="Stentiford G.D."/>
            <person name="Williams B.A."/>
        </authorList>
    </citation>
    <scope>NUCLEOTIDE SEQUENCE [LARGE SCALE GENOMIC DNA]</scope>
    <source>
        <strain evidence="3 4">TH1</strain>
    </source>
</reference>
<feature type="chain" id="PRO_5012235576" evidence="2">
    <location>
        <begin position="19"/>
        <end position="200"/>
    </location>
</feature>
<feature type="compositionally biased region" description="Polar residues" evidence="1">
    <location>
        <begin position="144"/>
        <end position="160"/>
    </location>
</feature>
<keyword evidence="2" id="KW-0732">Signal</keyword>
<protein>
    <submittedName>
        <fullName evidence="3">Uncharacterized protein</fullName>
    </submittedName>
</protein>
<evidence type="ECO:0000313" key="4">
    <source>
        <dbReference type="Proteomes" id="UP000192758"/>
    </source>
</evidence>
<organism evidence="3 4">
    <name type="scientific">Ecytonucleospora hepatopenaei</name>
    <dbReference type="NCBI Taxonomy" id="646526"/>
    <lineage>
        <taxon>Eukaryota</taxon>
        <taxon>Fungi</taxon>
        <taxon>Fungi incertae sedis</taxon>
        <taxon>Microsporidia</taxon>
        <taxon>Enterocytozoonidae</taxon>
        <taxon>Ecytonucleospora</taxon>
    </lineage>
</organism>
<evidence type="ECO:0000313" key="3">
    <source>
        <dbReference type="EMBL" id="OQS55198.1"/>
    </source>
</evidence>
<dbReference type="Proteomes" id="UP000192758">
    <property type="component" value="Unassembled WGS sequence"/>
</dbReference>
<dbReference type="VEuPathDB" id="MicrosporidiaDB:EHP00_1437"/>
<gene>
    <name evidence="3" type="ORF">EHP00_1437</name>
</gene>
<feature type="region of interest" description="Disordered" evidence="1">
    <location>
        <begin position="133"/>
        <end position="200"/>
    </location>
</feature>
<feature type="signal peptide" evidence="2">
    <location>
        <begin position="1"/>
        <end position="18"/>
    </location>
</feature>
<keyword evidence="4" id="KW-1185">Reference proteome</keyword>
<dbReference type="EMBL" id="MNPJ01000013">
    <property type="protein sequence ID" value="OQS55198.1"/>
    <property type="molecule type" value="Genomic_DNA"/>
</dbReference>
<feature type="compositionally biased region" description="Basic and acidic residues" evidence="1">
    <location>
        <begin position="133"/>
        <end position="142"/>
    </location>
</feature>
<proteinExistence type="predicted"/>